<dbReference type="Gene3D" id="1.10.30.50">
    <property type="match status" value="1"/>
</dbReference>
<dbReference type="InterPro" id="IPR003615">
    <property type="entry name" value="HNH_nuc"/>
</dbReference>
<name>A0A3Q9J9B8_9MICO</name>
<dbReference type="AlphaFoldDB" id="A0A3Q9J9B8"/>
<dbReference type="SMART" id="SM00507">
    <property type="entry name" value="HNHc"/>
    <property type="match status" value="1"/>
</dbReference>
<feature type="region of interest" description="Disordered" evidence="1">
    <location>
        <begin position="240"/>
        <end position="282"/>
    </location>
</feature>
<dbReference type="EMBL" id="CP031422">
    <property type="protein sequence ID" value="AZS41768.1"/>
    <property type="molecule type" value="Genomic_DNA"/>
</dbReference>
<dbReference type="Pfam" id="PF13391">
    <property type="entry name" value="HNH_2"/>
    <property type="match status" value="1"/>
</dbReference>
<proteinExistence type="predicted"/>
<evidence type="ECO:0000259" key="2">
    <source>
        <dbReference type="SMART" id="SM00507"/>
    </source>
</evidence>
<evidence type="ECO:0000313" key="3">
    <source>
        <dbReference type="EMBL" id="AZS41768.1"/>
    </source>
</evidence>
<dbReference type="Proteomes" id="UP000274841">
    <property type="component" value="Chromosome"/>
</dbReference>
<feature type="domain" description="HNH nuclease" evidence="2">
    <location>
        <begin position="384"/>
        <end position="436"/>
    </location>
</feature>
<dbReference type="KEGG" id="moy:CVS54_03128"/>
<organism evidence="3 4">
    <name type="scientific">Microbacterium oxydans</name>
    <dbReference type="NCBI Taxonomy" id="82380"/>
    <lineage>
        <taxon>Bacteria</taxon>
        <taxon>Bacillati</taxon>
        <taxon>Actinomycetota</taxon>
        <taxon>Actinomycetes</taxon>
        <taxon>Micrococcales</taxon>
        <taxon>Microbacteriaceae</taxon>
        <taxon>Microbacterium</taxon>
    </lineage>
</organism>
<gene>
    <name evidence="3" type="ORF">CVS54_03128</name>
</gene>
<dbReference type="InterPro" id="IPR003870">
    <property type="entry name" value="DUF222"/>
</dbReference>
<protein>
    <recommendedName>
        <fullName evidence="2">HNH nuclease domain-containing protein</fullName>
    </recommendedName>
</protein>
<reference evidence="3 4" key="1">
    <citation type="submission" date="2018-08" db="EMBL/GenBank/DDBJ databases">
        <title>Microbacterium oxydans strain HG3.</title>
        <authorList>
            <person name="ORTET P."/>
        </authorList>
    </citation>
    <scope>NUCLEOTIDE SEQUENCE [LARGE SCALE GENOMIC DNA]</scope>
    <source>
        <strain evidence="3 4">HG3</strain>
    </source>
</reference>
<dbReference type="RefSeq" id="WP_127012637.1">
    <property type="nucleotide sequence ID" value="NZ_CP031422.1"/>
</dbReference>
<dbReference type="CDD" id="cd00085">
    <property type="entry name" value="HNHc"/>
    <property type="match status" value="1"/>
</dbReference>
<dbReference type="Pfam" id="PF02720">
    <property type="entry name" value="DUF222"/>
    <property type="match status" value="1"/>
</dbReference>
<sequence>MNPLAEALDRVVADLDAVLSAAQLAGLDDAARLDVLRGAGEALRRVEAVVVETTASAEPRFAEATGCRSMNELLQRVLRVDAPGASRVVKAAEAVRREVALTTGERLPARFPAIRETMLDGVIGVAGVLAATGPVLQAGDRIGAEDRISADAALADLARGLPEADGGAEGGGPPATPDDLRQYAMLLAQLLDPDGAEPTDAKARNRRFLTIGRLRNGVHPLRGNLLPDVAAQLQLIIDAQNNPKTDGPPEPGVTFRSESERSGAGVESGADVAGADPWNSDPRNVIEQRTAAQKRHDAVAATLAIAARHEDMPRLAGASPTLVVHADADDLVSGTGWATVAGSQSPVPIGVATQAACTGAIQRVLFDHGRIVGTTVTDRVFTVHQRRAIIARDGECLIPGCHVPASWCEIHHVVEHARGGPTDTDNGVPLCWWHHRSLDRSGWEIRMAGGTPQVRGPAWWDPERRWRVPRQRETAVA</sequence>
<evidence type="ECO:0000256" key="1">
    <source>
        <dbReference type="SAM" id="MobiDB-lite"/>
    </source>
</evidence>
<evidence type="ECO:0000313" key="4">
    <source>
        <dbReference type="Proteomes" id="UP000274841"/>
    </source>
</evidence>
<accession>A0A3Q9J9B8</accession>